<keyword evidence="5" id="KW-0862">Zinc</keyword>
<feature type="region of interest" description="Disordered" evidence="7">
    <location>
        <begin position="620"/>
        <end position="639"/>
    </location>
</feature>
<organism evidence="9 10">
    <name type="scientific">Stylonychia lemnae</name>
    <name type="common">Ciliate</name>
    <dbReference type="NCBI Taxonomy" id="5949"/>
    <lineage>
        <taxon>Eukaryota</taxon>
        <taxon>Sar</taxon>
        <taxon>Alveolata</taxon>
        <taxon>Ciliophora</taxon>
        <taxon>Intramacronucleata</taxon>
        <taxon>Spirotrichea</taxon>
        <taxon>Stichotrichia</taxon>
        <taxon>Sporadotrichida</taxon>
        <taxon>Oxytrichidae</taxon>
        <taxon>Stylonychinae</taxon>
        <taxon>Stylonychia</taxon>
    </lineage>
</organism>
<dbReference type="Pfam" id="PF13639">
    <property type="entry name" value="zf-RING_2"/>
    <property type="match status" value="1"/>
</dbReference>
<dbReference type="OrthoDB" id="302966at2759"/>
<evidence type="ECO:0000256" key="4">
    <source>
        <dbReference type="ARBA" id="ARBA00022771"/>
    </source>
</evidence>
<reference evidence="9 10" key="1">
    <citation type="submission" date="2014-06" db="EMBL/GenBank/DDBJ databases">
        <authorList>
            <person name="Swart Estienne"/>
        </authorList>
    </citation>
    <scope>NUCLEOTIDE SEQUENCE [LARGE SCALE GENOMIC DNA]</scope>
    <source>
        <strain evidence="9 10">130c</strain>
    </source>
</reference>
<protein>
    <submittedName>
        <fullName evidence="9">Zinc c3hc4 type family protein</fullName>
    </submittedName>
</protein>
<dbReference type="InterPro" id="IPR013083">
    <property type="entry name" value="Znf_RING/FYVE/PHD"/>
</dbReference>
<evidence type="ECO:0000256" key="7">
    <source>
        <dbReference type="SAM" id="MobiDB-lite"/>
    </source>
</evidence>
<dbReference type="SMART" id="SM00184">
    <property type="entry name" value="RING"/>
    <property type="match status" value="1"/>
</dbReference>
<evidence type="ECO:0000256" key="5">
    <source>
        <dbReference type="ARBA" id="ARBA00022833"/>
    </source>
</evidence>
<name>A0A078B6N0_STYLE</name>
<dbReference type="InParanoid" id="A0A078B6N0"/>
<feature type="region of interest" description="Disordered" evidence="7">
    <location>
        <begin position="171"/>
        <end position="190"/>
    </location>
</feature>
<proteinExistence type="predicted"/>
<dbReference type="AlphaFoldDB" id="A0A078B6N0"/>
<dbReference type="InterPro" id="IPR001841">
    <property type="entry name" value="Znf_RING"/>
</dbReference>
<dbReference type="GO" id="GO:0005737">
    <property type="term" value="C:cytoplasm"/>
    <property type="evidence" value="ECO:0007669"/>
    <property type="project" value="UniProtKB-SubCell"/>
</dbReference>
<dbReference type="GO" id="GO:0045944">
    <property type="term" value="P:positive regulation of transcription by RNA polymerase II"/>
    <property type="evidence" value="ECO:0007669"/>
    <property type="project" value="TreeGrafter"/>
</dbReference>
<dbReference type="CDD" id="cd16536">
    <property type="entry name" value="RING-HC_RNF10"/>
    <property type="match status" value="1"/>
</dbReference>
<keyword evidence="4 6" id="KW-0863">Zinc-finger</keyword>
<dbReference type="Proteomes" id="UP000039865">
    <property type="component" value="Unassembled WGS sequence"/>
</dbReference>
<dbReference type="PROSITE" id="PS50089">
    <property type="entry name" value="ZF_RING_2"/>
    <property type="match status" value="1"/>
</dbReference>
<feature type="domain" description="RING-type" evidence="8">
    <location>
        <begin position="242"/>
        <end position="288"/>
    </location>
</feature>
<keyword evidence="10" id="KW-1185">Reference proteome</keyword>
<evidence type="ECO:0000256" key="6">
    <source>
        <dbReference type="PROSITE-ProRule" id="PRU00175"/>
    </source>
</evidence>
<gene>
    <name evidence="9" type="primary">Contig904.g983</name>
    <name evidence="9" type="ORF">STYLEM_18349</name>
</gene>
<dbReference type="GO" id="GO:0008270">
    <property type="term" value="F:zinc ion binding"/>
    <property type="evidence" value="ECO:0007669"/>
    <property type="project" value="UniProtKB-KW"/>
</dbReference>
<feature type="region of interest" description="Disordered" evidence="7">
    <location>
        <begin position="334"/>
        <end position="359"/>
    </location>
</feature>
<evidence type="ECO:0000256" key="3">
    <source>
        <dbReference type="ARBA" id="ARBA00022723"/>
    </source>
</evidence>
<dbReference type="FunCoup" id="A0A078B6N0">
    <property type="interactions" value="186"/>
</dbReference>
<keyword evidence="2" id="KW-0963">Cytoplasm</keyword>
<dbReference type="Gene3D" id="3.30.40.10">
    <property type="entry name" value="Zinc/RING finger domain, C3HC4 (zinc finger)"/>
    <property type="match status" value="1"/>
</dbReference>
<keyword evidence="3" id="KW-0479">Metal-binding</keyword>
<evidence type="ECO:0000256" key="1">
    <source>
        <dbReference type="ARBA" id="ARBA00004496"/>
    </source>
</evidence>
<evidence type="ECO:0000313" key="9">
    <source>
        <dbReference type="EMBL" id="CDW89218.1"/>
    </source>
</evidence>
<dbReference type="PANTHER" id="PTHR12983:SF9">
    <property type="entry name" value="E3 UBIQUITIN-PROTEIN LIGASE RNF10"/>
    <property type="match status" value="1"/>
</dbReference>
<comment type="subcellular location">
    <subcellularLocation>
        <location evidence="1">Cytoplasm</location>
    </subcellularLocation>
</comment>
<dbReference type="GO" id="GO:0000976">
    <property type="term" value="F:transcription cis-regulatory region binding"/>
    <property type="evidence" value="ECO:0007669"/>
    <property type="project" value="TreeGrafter"/>
</dbReference>
<dbReference type="PROSITE" id="PS00518">
    <property type="entry name" value="ZF_RING_1"/>
    <property type="match status" value="1"/>
</dbReference>
<dbReference type="InterPro" id="IPR039739">
    <property type="entry name" value="MAG2/RNF10"/>
</dbReference>
<dbReference type="EMBL" id="CCKQ01017345">
    <property type="protein sequence ID" value="CDW89218.1"/>
    <property type="molecule type" value="Genomic_DNA"/>
</dbReference>
<evidence type="ECO:0000256" key="2">
    <source>
        <dbReference type="ARBA" id="ARBA00022490"/>
    </source>
</evidence>
<accession>A0A078B6N0</accession>
<dbReference type="PANTHER" id="PTHR12983">
    <property type="entry name" value="RING FINGER 10 FAMILY MEMBER"/>
    <property type="match status" value="1"/>
</dbReference>
<dbReference type="InterPro" id="IPR017907">
    <property type="entry name" value="Znf_RING_CS"/>
</dbReference>
<evidence type="ECO:0000313" key="10">
    <source>
        <dbReference type="Proteomes" id="UP000039865"/>
    </source>
</evidence>
<evidence type="ECO:0000259" key="8">
    <source>
        <dbReference type="PROSITE" id="PS50089"/>
    </source>
</evidence>
<sequence>MSEEFKNQSTYQVPAQNFSHSKSFNVGAQEFNPKKLGKQASKLEFQFSDNPEISSQNIQDLILLGINQNGDIGSQWVPQKKDAKKQWKRQDQQMDNIIQTNNKSKSQQFYQTKADKKARPNIVKANYDNPDYEHMDEIKSVQKQMSLQNQSANSLLGFTYQEDDYNNGQSYSNSYKGFKGKRRGGKQNYRPQKDYNIQSAFKFIVRRGKDYTLNVYDPNEIIDWKDVTTVMFNMSNADDVQCPICLENLTQMIAPKITKCGHIFCWPCVLQYLAYEKQYNWKRCPLCNESIQKNELKQVKVTQSVYYKEGSIIKFNLMIRNKANIIVSDKQKQSPKLNQFDGDQSDKKHTSKVKLPTQKFPSQKSEEFHGCRVLISDRQEEKNDYERDLKILMEDFKLMESSNEYQKIPYINEAIEHCHKEINKLNDTNYQDQIQEEPIDFQEKKRIHNKKQTLKNKLSQPDEIEENDQDFYYFYQSSTGENLFLHPLCYNILYQSYEKYDDFPKQIEAQVLEVNQGIADQDDPDFKKYQDLNHLPDGSPYGFVEVDMSSLVSESIYREFEKDISYRERHRKRKQQREEKYAGKVERIQEEKFEQIKRQAINSVNTESFFLVPGVVRNYEPRSSQDEESKQSEEEIKKEQEQEAEQVQNMTNDQKLWKEFGSLLVKDKRTIQSIRKDNFIGIEVKNFAKKAVEDLHGKEQDEFDCKDDGFGFASSSITVIEGKGPKKRKRGGRK</sequence>
<dbReference type="SUPFAM" id="SSF57850">
    <property type="entry name" value="RING/U-box"/>
    <property type="match status" value="1"/>
</dbReference>